<proteinExistence type="predicted"/>
<keyword evidence="3" id="KW-1185">Reference proteome</keyword>
<name>A0A383W777_TETOB</name>
<dbReference type="Proteomes" id="UP000256970">
    <property type="component" value="Unassembled WGS sequence"/>
</dbReference>
<organism evidence="2 3">
    <name type="scientific">Tetradesmus obliquus</name>
    <name type="common">Green alga</name>
    <name type="synonym">Acutodesmus obliquus</name>
    <dbReference type="NCBI Taxonomy" id="3088"/>
    <lineage>
        <taxon>Eukaryota</taxon>
        <taxon>Viridiplantae</taxon>
        <taxon>Chlorophyta</taxon>
        <taxon>core chlorophytes</taxon>
        <taxon>Chlorophyceae</taxon>
        <taxon>CS clade</taxon>
        <taxon>Sphaeropleales</taxon>
        <taxon>Scenedesmaceae</taxon>
        <taxon>Tetradesmus</taxon>
    </lineage>
</organism>
<sequence>MMLSWGRSPRRKACASISRRHSTQGRNHVLLQLSSLAAQLAAAHERLQALLVQAQQEANNEGEEEEEEEEQQQQQQ</sequence>
<gene>
    <name evidence="2" type="ORF">BQ4739_LOCUS13192</name>
</gene>
<evidence type="ECO:0000313" key="2">
    <source>
        <dbReference type="EMBL" id="SZX73073.1"/>
    </source>
</evidence>
<feature type="region of interest" description="Disordered" evidence="1">
    <location>
        <begin position="1"/>
        <end position="23"/>
    </location>
</feature>
<feature type="compositionally biased region" description="Basic residues" evidence="1">
    <location>
        <begin position="8"/>
        <end position="23"/>
    </location>
</feature>
<reference evidence="2 3" key="1">
    <citation type="submission" date="2016-10" db="EMBL/GenBank/DDBJ databases">
        <authorList>
            <person name="Cai Z."/>
        </authorList>
    </citation>
    <scope>NUCLEOTIDE SEQUENCE [LARGE SCALE GENOMIC DNA]</scope>
</reference>
<dbReference type="EMBL" id="FNXT01001184">
    <property type="protein sequence ID" value="SZX73073.1"/>
    <property type="molecule type" value="Genomic_DNA"/>
</dbReference>
<dbReference type="AlphaFoldDB" id="A0A383W777"/>
<evidence type="ECO:0000313" key="3">
    <source>
        <dbReference type="Proteomes" id="UP000256970"/>
    </source>
</evidence>
<feature type="region of interest" description="Disordered" evidence="1">
    <location>
        <begin position="54"/>
        <end position="76"/>
    </location>
</feature>
<accession>A0A383W777</accession>
<feature type="compositionally biased region" description="Acidic residues" evidence="1">
    <location>
        <begin position="60"/>
        <end position="76"/>
    </location>
</feature>
<protein>
    <submittedName>
        <fullName evidence="2">Uncharacterized protein</fullName>
    </submittedName>
</protein>
<evidence type="ECO:0000256" key="1">
    <source>
        <dbReference type="SAM" id="MobiDB-lite"/>
    </source>
</evidence>